<evidence type="ECO:0000256" key="9">
    <source>
        <dbReference type="SAM" id="MobiDB-lite"/>
    </source>
</evidence>
<protein>
    <recommendedName>
        <fullName evidence="3">rRNA-processing protein EFG1</fullName>
    </recommendedName>
    <alternativeName>
        <fullName evidence="4">rRNA-processing protein efg1</fullName>
    </alternativeName>
</protein>
<reference evidence="10" key="2">
    <citation type="submission" date="2024-06" db="UniProtKB">
        <authorList>
            <consortium name="EnsemblMetazoa"/>
        </authorList>
    </citation>
    <scope>IDENTIFICATION</scope>
</reference>
<evidence type="ECO:0000256" key="5">
    <source>
        <dbReference type="ARBA" id="ARBA00022552"/>
    </source>
</evidence>
<organism evidence="10 11">
    <name type="scientific">Amphimedon queenslandica</name>
    <name type="common">Sponge</name>
    <dbReference type="NCBI Taxonomy" id="400682"/>
    <lineage>
        <taxon>Eukaryota</taxon>
        <taxon>Metazoa</taxon>
        <taxon>Porifera</taxon>
        <taxon>Demospongiae</taxon>
        <taxon>Heteroscleromorpha</taxon>
        <taxon>Haplosclerida</taxon>
        <taxon>Niphatidae</taxon>
        <taxon>Amphimedon</taxon>
    </lineage>
</organism>
<keyword evidence="6 8" id="KW-0175">Coiled coil</keyword>
<comment type="subcellular location">
    <subcellularLocation>
        <location evidence="1">Nucleus</location>
        <location evidence="1">Nucleolus</location>
    </subcellularLocation>
</comment>
<evidence type="ECO:0000256" key="8">
    <source>
        <dbReference type="SAM" id="Coils"/>
    </source>
</evidence>
<dbReference type="EnsemblMetazoa" id="XM_020001267.1">
    <property type="protein sequence ID" value="XP_019856826.1"/>
    <property type="gene ID" value="LOC100640314"/>
</dbReference>
<dbReference type="GO" id="GO:0000462">
    <property type="term" value="P:maturation of SSU-rRNA from tricistronic rRNA transcript (SSU-rRNA, 5.8S rRNA, LSU-rRNA)"/>
    <property type="evidence" value="ECO:0007669"/>
    <property type="project" value="TreeGrafter"/>
</dbReference>
<proteinExistence type="inferred from homology"/>
<sequence length="188" mass="22017">MEGVANVTMSSTGKKRKGLKQQLRDTNRLLSKSDLPETVRVSKERIAKLITQEIKEKEKKERDKKINKKYKMVKFFEKRKVTRKLKSLTKQLITATDEDREALLLEIDNLKKDLNYITYFPNGHKYISLYPTTSTSERSLQMRDDIYQSITRQVSEGTISDSFHSNSLCDSQVDKKVHDKKLTDEFFM</sequence>
<evidence type="ECO:0000256" key="4">
    <source>
        <dbReference type="ARBA" id="ARBA00019827"/>
    </source>
</evidence>
<dbReference type="Proteomes" id="UP000007879">
    <property type="component" value="Unassembled WGS sequence"/>
</dbReference>
<gene>
    <name evidence="10" type="primary">100640314</name>
</gene>
<evidence type="ECO:0000256" key="3">
    <source>
        <dbReference type="ARBA" id="ARBA00018689"/>
    </source>
</evidence>
<name>A0AAN0JJ59_AMPQE</name>
<comment type="similarity">
    <text evidence="2">Belongs to the EFG1 family.</text>
</comment>
<dbReference type="PANTHER" id="PTHR33911:SF1">
    <property type="entry name" value="RRNA-PROCESSING PROTEIN EFG1"/>
    <property type="match status" value="1"/>
</dbReference>
<dbReference type="InterPro" id="IPR050786">
    <property type="entry name" value="EFG1_rRNA-proc"/>
</dbReference>
<accession>A0AAN0JJ59</accession>
<dbReference type="AlphaFoldDB" id="A0AAN0JJ59"/>
<keyword evidence="11" id="KW-1185">Reference proteome</keyword>
<feature type="region of interest" description="Disordered" evidence="9">
    <location>
        <begin position="1"/>
        <end position="31"/>
    </location>
</feature>
<dbReference type="GO" id="GO:0005730">
    <property type="term" value="C:nucleolus"/>
    <property type="evidence" value="ECO:0007669"/>
    <property type="project" value="UniProtKB-SubCell"/>
</dbReference>
<keyword evidence="5" id="KW-0698">rRNA processing</keyword>
<evidence type="ECO:0000256" key="1">
    <source>
        <dbReference type="ARBA" id="ARBA00004604"/>
    </source>
</evidence>
<dbReference type="PANTHER" id="PTHR33911">
    <property type="entry name" value="RRNA-PROCESSING PROTEIN EFG1"/>
    <property type="match status" value="1"/>
</dbReference>
<dbReference type="GO" id="GO:0030688">
    <property type="term" value="C:preribosome, small subunit precursor"/>
    <property type="evidence" value="ECO:0007669"/>
    <property type="project" value="TreeGrafter"/>
</dbReference>
<evidence type="ECO:0000256" key="6">
    <source>
        <dbReference type="ARBA" id="ARBA00023054"/>
    </source>
</evidence>
<dbReference type="Pfam" id="PF10153">
    <property type="entry name" value="Efg1"/>
    <property type="match status" value="1"/>
</dbReference>
<evidence type="ECO:0000313" key="11">
    <source>
        <dbReference type="Proteomes" id="UP000007879"/>
    </source>
</evidence>
<keyword evidence="7" id="KW-0539">Nucleus</keyword>
<evidence type="ECO:0000313" key="10">
    <source>
        <dbReference type="EnsemblMetazoa" id="XP_019856826.1"/>
    </source>
</evidence>
<reference evidence="11" key="1">
    <citation type="journal article" date="2010" name="Nature">
        <title>The Amphimedon queenslandica genome and the evolution of animal complexity.</title>
        <authorList>
            <person name="Srivastava M."/>
            <person name="Simakov O."/>
            <person name="Chapman J."/>
            <person name="Fahey B."/>
            <person name="Gauthier M.E."/>
            <person name="Mitros T."/>
            <person name="Richards G.S."/>
            <person name="Conaco C."/>
            <person name="Dacre M."/>
            <person name="Hellsten U."/>
            <person name="Larroux C."/>
            <person name="Putnam N.H."/>
            <person name="Stanke M."/>
            <person name="Adamska M."/>
            <person name="Darling A."/>
            <person name="Degnan S.M."/>
            <person name="Oakley T.H."/>
            <person name="Plachetzki D.C."/>
            <person name="Zhai Y."/>
            <person name="Adamski M."/>
            <person name="Calcino A."/>
            <person name="Cummins S.F."/>
            <person name="Goodstein D.M."/>
            <person name="Harris C."/>
            <person name="Jackson D.J."/>
            <person name="Leys S.P."/>
            <person name="Shu S."/>
            <person name="Woodcroft B.J."/>
            <person name="Vervoort M."/>
            <person name="Kosik K.S."/>
            <person name="Manning G."/>
            <person name="Degnan B.M."/>
            <person name="Rokhsar D.S."/>
        </authorList>
    </citation>
    <scope>NUCLEOTIDE SEQUENCE [LARGE SCALE GENOMIC DNA]</scope>
</reference>
<evidence type="ECO:0000256" key="7">
    <source>
        <dbReference type="ARBA" id="ARBA00023242"/>
    </source>
</evidence>
<evidence type="ECO:0000256" key="2">
    <source>
        <dbReference type="ARBA" id="ARBA00006916"/>
    </source>
</evidence>
<dbReference type="InterPro" id="IPR019310">
    <property type="entry name" value="Efg1"/>
</dbReference>
<feature type="coiled-coil region" evidence="8">
    <location>
        <begin position="78"/>
        <end position="113"/>
    </location>
</feature>